<evidence type="ECO:0000313" key="3">
    <source>
        <dbReference type="Proteomes" id="UP000233551"/>
    </source>
</evidence>
<evidence type="ECO:0000256" key="1">
    <source>
        <dbReference type="SAM" id="MobiDB-lite"/>
    </source>
</evidence>
<sequence>MNVIVDFIYDRLERRDKQIEQMLDGYDEASGSSSCKLKWGSSTKKEEKIALKPIKEKPTTKFQPNSKENGHVASQFLDSDSRNATLLLPPNQMDEEQLQIKHSIGEKSEEFKNVFLEEMPPEQSPIKSVVIDSRTNPFEERGNDMIQLEDPSHGHEKES</sequence>
<keyword evidence="3" id="KW-1185">Reference proteome</keyword>
<name>A0A2I0L3E9_PUNGR</name>
<evidence type="ECO:0000313" key="2">
    <source>
        <dbReference type="EMBL" id="PKI75228.1"/>
    </source>
</evidence>
<gene>
    <name evidence="2" type="ORF">CRG98_004379</name>
</gene>
<dbReference type="EMBL" id="PGOL01000181">
    <property type="protein sequence ID" value="PKI75228.1"/>
    <property type="molecule type" value="Genomic_DNA"/>
</dbReference>
<dbReference type="AlphaFoldDB" id="A0A2I0L3E9"/>
<reference evidence="2 3" key="1">
    <citation type="submission" date="2017-11" db="EMBL/GenBank/DDBJ databases">
        <title>De-novo sequencing of pomegranate (Punica granatum L.) genome.</title>
        <authorList>
            <person name="Akparov Z."/>
            <person name="Amiraslanov A."/>
            <person name="Hajiyeva S."/>
            <person name="Abbasov M."/>
            <person name="Kaur K."/>
            <person name="Hamwieh A."/>
            <person name="Solovyev V."/>
            <person name="Salamov A."/>
            <person name="Braich B."/>
            <person name="Kosarev P."/>
            <person name="Mahmoud A."/>
            <person name="Hajiyev E."/>
            <person name="Babayeva S."/>
            <person name="Izzatullayeva V."/>
            <person name="Mammadov A."/>
            <person name="Mammadov A."/>
            <person name="Sharifova S."/>
            <person name="Ojaghi J."/>
            <person name="Eynullazada K."/>
            <person name="Bayramov B."/>
            <person name="Abdulazimova A."/>
            <person name="Shahmuradov I."/>
        </authorList>
    </citation>
    <scope>NUCLEOTIDE SEQUENCE [LARGE SCALE GENOMIC DNA]</scope>
    <source>
        <strain evidence="3">cv. AG2017</strain>
        <tissue evidence="2">Leaf</tissue>
    </source>
</reference>
<feature type="compositionally biased region" description="Basic and acidic residues" evidence="1">
    <location>
        <begin position="150"/>
        <end position="159"/>
    </location>
</feature>
<protein>
    <submittedName>
        <fullName evidence="2">Uncharacterized protein</fullName>
    </submittedName>
</protein>
<feature type="region of interest" description="Disordered" evidence="1">
    <location>
        <begin position="117"/>
        <end position="159"/>
    </location>
</feature>
<proteinExistence type="predicted"/>
<organism evidence="2 3">
    <name type="scientific">Punica granatum</name>
    <name type="common">Pomegranate</name>
    <dbReference type="NCBI Taxonomy" id="22663"/>
    <lineage>
        <taxon>Eukaryota</taxon>
        <taxon>Viridiplantae</taxon>
        <taxon>Streptophyta</taxon>
        <taxon>Embryophyta</taxon>
        <taxon>Tracheophyta</taxon>
        <taxon>Spermatophyta</taxon>
        <taxon>Magnoliopsida</taxon>
        <taxon>eudicotyledons</taxon>
        <taxon>Gunneridae</taxon>
        <taxon>Pentapetalae</taxon>
        <taxon>rosids</taxon>
        <taxon>malvids</taxon>
        <taxon>Myrtales</taxon>
        <taxon>Lythraceae</taxon>
        <taxon>Punica</taxon>
    </lineage>
</organism>
<accession>A0A2I0L3E9</accession>
<dbReference type="Proteomes" id="UP000233551">
    <property type="component" value="Unassembled WGS sequence"/>
</dbReference>
<comment type="caution">
    <text evidence="2">The sequence shown here is derived from an EMBL/GenBank/DDBJ whole genome shotgun (WGS) entry which is preliminary data.</text>
</comment>
<dbReference type="STRING" id="22663.A0A2I0L3E9"/>